<dbReference type="InterPro" id="IPR029016">
    <property type="entry name" value="GAF-like_dom_sf"/>
</dbReference>
<dbReference type="RefSeq" id="WP_318750762.1">
    <property type="nucleotide sequence ID" value="NZ_CP132508.1"/>
</dbReference>
<dbReference type="InterPro" id="IPR001932">
    <property type="entry name" value="PPM-type_phosphatase-like_dom"/>
</dbReference>
<dbReference type="InterPro" id="IPR019734">
    <property type="entry name" value="TPR_rpt"/>
</dbReference>
<feature type="domain" description="PPM-type phosphatase" evidence="4">
    <location>
        <begin position="613"/>
        <end position="831"/>
    </location>
</feature>
<dbReference type="EMBL" id="CP132508">
    <property type="protein sequence ID" value="WPD19160.1"/>
    <property type="molecule type" value="Genomic_DNA"/>
</dbReference>
<dbReference type="Pfam" id="PF01590">
    <property type="entry name" value="GAF"/>
    <property type="match status" value="1"/>
</dbReference>
<dbReference type="PANTHER" id="PTHR43156">
    <property type="entry name" value="STAGE II SPORULATION PROTEIN E-RELATED"/>
    <property type="match status" value="1"/>
</dbReference>
<dbReference type="SUPFAM" id="SSF55781">
    <property type="entry name" value="GAF domain-like"/>
    <property type="match status" value="1"/>
</dbReference>
<dbReference type="Gene3D" id="3.30.450.40">
    <property type="match status" value="1"/>
</dbReference>
<name>A0ABZ0QS12_9FIRM</name>
<organism evidence="5 6">
    <name type="scientific">Thermaerobacter composti</name>
    <dbReference type="NCBI Taxonomy" id="554949"/>
    <lineage>
        <taxon>Bacteria</taxon>
        <taxon>Bacillati</taxon>
        <taxon>Bacillota</taxon>
        <taxon>Clostridia</taxon>
        <taxon>Eubacteriales</taxon>
        <taxon>Clostridiales Family XVII. Incertae Sedis</taxon>
        <taxon>Thermaerobacter</taxon>
    </lineage>
</organism>
<evidence type="ECO:0000256" key="2">
    <source>
        <dbReference type="SAM" id="MobiDB-lite"/>
    </source>
</evidence>
<feature type="region of interest" description="Disordered" evidence="2">
    <location>
        <begin position="1"/>
        <end position="21"/>
    </location>
</feature>
<dbReference type="InterPro" id="IPR003018">
    <property type="entry name" value="GAF"/>
</dbReference>
<proteinExistence type="predicted"/>
<protein>
    <submittedName>
        <fullName evidence="5">SpoIIE family protein phosphatase</fullName>
    </submittedName>
</protein>
<feature type="domain" description="GAF" evidence="3">
    <location>
        <begin position="451"/>
        <end position="585"/>
    </location>
</feature>
<dbReference type="SMART" id="SM00331">
    <property type="entry name" value="PP2C_SIG"/>
    <property type="match status" value="1"/>
</dbReference>
<gene>
    <name evidence="5" type="ORF">Q5761_00315</name>
</gene>
<dbReference type="SMART" id="SM00065">
    <property type="entry name" value="GAF"/>
    <property type="match status" value="1"/>
</dbReference>
<reference evidence="5 6" key="1">
    <citation type="submission" date="2023-08" db="EMBL/GenBank/DDBJ databases">
        <title>Genome sequence of Thermaerobacter compostii strain Ins1, a spore-forming filamentous bacterium isolated from a deep geothermal reservoir.</title>
        <authorList>
            <person name="Bregnard D."/>
            <person name="Gonzalez D."/>
            <person name="Junier P."/>
        </authorList>
    </citation>
    <scope>NUCLEOTIDE SEQUENCE [LARGE SCALE GENOMIC DNA]</scope>
    <source>
        <strain evidence="5 6">Ins1</strain>
    </source>
</reference>
<dbReference type="Proteomes" id="UP001304683">
    <property type="component" value="Chromosome"/>
</dbReference>
<dbReference type="SUPFAM" id="SSF48452">
    <property type="entry name" value="TPR-like"/>
    <property type="match status" value="1"/>
</dbReference>
<dbReference type="InterPro" id="IPR052016">
    <property type="entry name" value="Bact_Sigma-Reg"/>
</dbReference>
<keyword evidence="6" id="KW-1185">Reference proteome</keyword>
<dbReference type="InterPro" id="IPR036457">
    <property type="entry name" value="PPM-type-like_dom_sf"/>
</dbReference>
<sequence>MSCLSAQGAMGDPRNSTGTSAALQQAERSAQFAAFRRFIDRGIALLEARDAAAAIEYFTAAYDLAVEWSFGDDVVSGVLLNLSIARRLAGDYDAALESLQRALVLPDLTAAQRAALWNELGVFYGERSDLRRAAACCIRAYRLAVRAASDPNLCAEAAGNVVDSYLHLGAPEKAVRWAARAAWHARRATAWRRQYVAVQTVAVCLATGRLRLAERILRRLERESLEPDWVSQFLRLRAEWWFQTGDRRKAFAWAARALDAAVRDMSPEDVQDACRALRRLGGQGPDPDGERHLLDALRSHQELIGAFARACADLDLGAEPQLAVVLASREGRILLRAGGNQVLDRLAEQGYVAGAVVAADTEWDAKFARAAVASFRNRSHAPNPDRAIERDIEGYVLVWPPLPTLAQAIATLTSRIHADENAARLQADNQQALAKLSAFHDAALALGGPLETGEVVTRLLALTQQLSHSDGVALLYTDPARGTWAEGLDGEVLRRSRVFQTTVARGRPQRLTPDDPRARDDLLQLGVASLIALPVYFGGTECGAVLAAVRLAGAPFSEEDLELVSFISKQFGLALENAALRDDLSRRLETLTRDLHIARRLQQAFMPGGVIREDGVVLTGMSVPAKYVGGDIYDFARDPDGSWRIAIGDVMGKGVGAAMLGSILLARLREAWTREPFGPDLVRHLDERLAPDLRRGRALATLLLALYCPRDRHLHVLAAGHDGPVLWRGGTWRPIARGGGTALGLLPGRGVVAEVTMSVQPGDVVLFYSDGFGELLLGQRGISASRDVADALGRRGLAPAEGDEEALLKQIEGLPGNGDQPDDVTVVVFGVH</sequence>
<evidence type="ECO:0000259" key="3">
    <source>
        <dbReference type="SMART" id="SM00065"/>
    </source>
</evidence>
<dbReference type="InterPro" id="IPR011990">
    <property type="entry name" value="TPR-like_helical_dom_sf"/>
</dbReference>
<evidence type="ECO:0000313" key="6">
    <source>
        <dbReference type="Proteomes" id="UP001304683"/>
    </source>
</evidence>
<dbReference type="Gene3D" id="3.60.40.10">
    <property type="entry name" value="PPM-type phosphatase domain"/>
    <property type="match status" value="1"/>
</dbReference>
<dbReference type="Pfam" id="PF07228">
    <property type="entry name" value="SpoIIE"/>
    <property type="match status" value="1"/>
</dbReference>
<evidence type="ECO:0000313" key="5">
    <source>
        <dbReference type="EMBL" id="WPD19160.1"/>
    </source>
</evidence>
<evidence type="ECO:0000256" key="1">
    <source>
        <dbReference type="ARBA" id="ARBA00022801"/>
    </source>
</evidence>
<keyword evidence="1" id="KW-0378">Hydrolase</keyword>
<dbReference type="Gene3D" id="1.25.40.10">
    <property type="entry name" value="Tetratricopeptide repeat domain"/>
    <property type="match status" value="2"/>
</dbReference>
<dbReference type="SMART" id="SM00028">
    <property type="entry name" value="TPR"/>
    <property type="match status" value="3"/>
</dbReference>
<evidence type="ECO:0000259" key="4">
    <source>
        <dbReference type="SMART" id="SM00331"/>
    </source>
</evidence>
<dbReference type="PANTHER" id="PTHR43156:SF2">
    <property type="entry name" value="STAGE II SPORULATION PROTEIN E"/>
    <property type="match status" value="1"/>
</dbReference>
<accession>A0ABZ0QS12</accession>
<dbReference type="SUPFAM" id="SSF81606">
    <property type="entry name" value="PP2C-like"/>
    <property type="match status" value="1"/>
</dbReference>